<sequence length="103" mass="12028">MIIPSEFEQEHDEREERTRESKASGNRGGACRMREKRAEFWSVVVEMGDVDMGWRGTFVDFISRKSETRIGDLRVLRTTFQPSHHTVYHSENSDGFWGVFGEE</sequence>
<dbReference type="Proteomes" id="UP000483820">
    <property type="component" value="Chromosome I"/>
</dbReference>
<dbReference type="GeneID" id="78773611"/>
<reference evidence="2 3" key="1">
    <citation type="submission" date="2019-12" db="EMBL/GenBank/DDBJ databases">
        <title>Chromosome-level assembly of the Caenorhabditis remanei genome.</title>
        <authorList>
            <person name="Teterina A.A."/>
            <person name="Willis J.H."/>
            <person name="Phillips P.C."/>
        </authorList>
    </citation>
    <scope>NUCLEOTIDE SEQUENCE [LARGE SCALE GENOMIC DNA]</scope>
    <source>
        <strain evidence="2 3">PX506</strain>
        <tissue evidence="2">Whole organism</tissue>
    </source>
</reference>
<proteinExistence type="predicted"/>
<protein>
    <submittedName>
        <fullName evidence="2">Uncharacterized protein</fullName>
    </submittedName>
</protein>
<dbReference type="EMBL" id="WUAV01000001">
    <property type="protein sequence ID" value="KAF1771560.1"/>
    <property type="molecule type" value="Genomic_DNA"/>
</dbReference>
<dbReference type="AlphaFoldDB" id="A0A6A5HTK8"/>
<accession>A0A6A5HTK8</accession>
<name>A0A6A5HTK8_CAERE</name>
<feature type="region of interest" description="Disordered" evidence="1">
    <location>
        <begin position="1"/>
        <end position="30"/>
    </location>
</feature>
<comment type="caution">
    <text evidence="2">The sequence shown here is derived from an EMBL/GenBank/DDBJ whole genome shotgun (WGS) entry which is preliminary data.</text>
</comment>
<organism evidence="2 3">
    <name type="scientific">Caenorhabditis remanei</name>
    <name type="common">Caenorhabditis vulgaris</name>
    <dbReference type="NCBI Taxonomy" id="31234"/>
    <lineage>
        <taxon>Eukaryota</taxon>
        <taxon>Metazoa</taxon>
        <taxon>Ecdysozoa</taxon>
        <taxon>Nematoda</taxon>
        <taxon>Chromadorea</taxon>
        <taxon>Rhabditida</taxon>
        <taxon>Rhabditina</taxon>
        <taxon>Rhabditomorpha</taxon>
        <taxon>Rhabditoidea</taxon>
        <taxon>Rhabditidae</taxon>
        <taxon>Peloderinae</taxon>
        <taxon>Caenorhabditis</taxon>
    </lineage>
</organism>
<dbReference type="KEGG" id="crq:GCK72_003387"/>
<dbReference type="RefSeq" id="XP_053592667.1">
    <property type="nucleotide sequence ID" value="XM_053724022.1"/>
</dbReference>
<evidence type="ECO:0000313" key="2">
    <source>
        <dbReference type="EMBL" id="KAF1771560.1"/>
    </source>
</evidence>
<feature type="compositionally biased region" description="Basic and acidic residues" evidence="1">
    <location>
        <begin position="11"/>
        <end position="22"/>
    </location>
</feature>
<evidence type="ECO:0000256" key="1">
    <source>
        <dbReference type="SAM" id="MobiDB-lite"/>
    </source>
</evidence>
<evidence type="ECO:0000313" key="3">
    <source>
        <dbReference type="Proteomes" id="UP000483820"/>
    </source>
</evidence>
<gene>
    <name evidence="2" type="ORF">GCK72_003387</name>
</gene>
<dbReference type="CTD" id="78773611"/>